<accession>A0A1J5P483</accession>
<dbReference type="EMBL" id="MLJW01006961">
    <property type="protein sequence ID" value="OIQ65922.1"/>
    <property type="molecule type" value="Genomic_DNA"/>
</dbReference>
<evidence type="ECO:0000313" key="1">
    <source>
        <dbReference type="EMBL" id="OIQ65922.1"/>
    </source>
</evidence>
<gene>
    <name evidence="1" type="ORF">GALL_525170</name>
</gene>
<sequence length="89" mass="10218">MIAVGIEEIDVESRLGRLNPRTHFLDEDLVTQALCLAHFIAVPRPRHGQRRWDVRLGGRAVTDFTDQGMCRLPVCVVVFEHRCSSMIFR</sequence>
<organism evidence="1">
    <name type="scientific">mine drainage metagenome</name>
    <dbReference type="NCBI Taxonomy" id="410659"/>
    <lineage>
        <taxon>unclassified sequences</taxon>
        <taxon>metagenomes</taxon>
        <taxon>ecological metagenomes</taxon>
    </lineage>
</organism>
<reference evidence="1" key="1">
    <citation type="submission" date="2016-10" db="EMBL/GenBank/DDBJ databases">
        <title>Sequence of Gallionella enrichment culture.</title>
        <authorList>
            <person name="Poehlein A."/>
            <person name="Muehling M."/>
            <person name="Daniel R."/>
        </authorList>
    </citation>
    <scope>NUCLEOTIDE SEQUENCE</scope>
</reference>
<protein>
    <submittedName>
        <fullName evidence="1">Uncharacterized protein</fullName>
    </submittedName>
</protein>
<dbReference type="AlphaFoldDB" id="A0A1J5P483"/>
<name>A0A1J5P483_9ZZZZ</name>
<proteinExistence type="predicted"/>
<comment type="caution">
    <text evidence="1">The sequence shown here is derived from an EMBL/GenBank/DDBJ whole genome shotgun (WGS) entry which is preliminary data.</text>
</comment>